<name>A0A3D8J9V7_9HELI</name>
<dbReference type="Proteomes" id="UP000256695">
    <property type="component" value="Unassembled WGS sequence"/>
</dbReference>
<dbReference type="PIRSF" id="PIRSF004553">
    <property type="entry name" value="CHP00095"/>
    <property type="match status" value="1"/>
</dbReference>
<reference evidence="3 4" key="1">
    <citation type="submission" date="2018-04" db="EMBL/GenBank/DDBJ databases">
        <title>Novel Campyloabacter and Helicobacter Species and Strains.</title>
        <authorList>
            <person name="Mannion A.J."/>
            <person name="Shen Z."/>
            <person name="Fox J.G."/>
        </authorList>
    </citation>
    <scope>NUCLEOTIDE SEQUENCE [LARGE SCALE GENOMIC DNA]</scope>
    <source>
        <strain evidence="3 4">MIT 04-9362</strain>
    </source>
</reference>
<dbReference type="OrthoDB" id="9803017at2"/>
<accession>A0A3D8J9V7</accession>
<sequence>MIKNKSTIKIIGGLLKHHKLHMVDSEATRSSKAILKESLFNTLAPLISHVNFIEVFAGTGSIGIEALSRGAQKAIFIEKNPKSFNILNQNLNEIKQKIPTLNFQSFLGDSFELLPDILKQQDENSKNILFFDPPFPIRENFADIYSRCFKVIEKIQNKNNLLVIFECYTSHEMPQNIKDFSIIKAKKFGKSSLVYYANKEF</sequence>
<keyword evidence="1 3" id="KW-0489">Methyltransferase</keyword>
<evidence type="ECO:0000313" key="4">
    <source>
        <dbReference type="Proteomes" id="UP000256695"/>
    </source>
</evidence>
<dbReference type="InterPro" id="IPR004398">
    <property type="entry name" value="RNA_MeTrfase_RsmD"/>
</dbReference>
<dbReference type="RefSeq" id="WP_115578994.1">
    <property type="nucleotide sequence ID" value="NZ_NXLX01000008.1"/>
</dbReference>
<comment type="caution">
    <text evidence="3">The sequence shown here is derived from an EMBL/GenBank/DDBJ whole genome shotgun (WGS) entry which is preliminary data.</text>
</comment>
<dbReference type="EMBL" id="NXLX01000008">
    <property type="protein sequence ID" value="RDU73886.1"/>
    <property type="molecule type" value="Genomic_DNA"/>
</dbReference>
<keyword evidence="2 3" id="KW-0808">Transferase</keyword>
<dbReference type="Gene3D" id="3.40.50.150">
    <property type="entry name" value="Vaccinia Virus protein VP39"/>
    <property type="match status" value="1"/>
</dbReference>
<evidence type="ECO:0000256" key="1">
    <source>
        <dbReference type="ARBA" id="ARBA00022603"/>
    </source>
</evidence>
<gene>
    <name evidence="3" type="primary">rsmD</name>
    <name evidence="3" type="ORF">CQA57_04265</name>
</gene>
<organism evidence="3 4">
    <name type="scientific">Helicobacter anseris</name>
    <dbReference type="NCBI Taxonomy" id="375926"/>
    <lineage>
        <taxon>Bacteria</taxon>
        <taxon>Pseudomonadati</taxon>
        <taxon>Campylobacterota</taxon>
        <taxon>Epsilonproteobacteria</taxon>
        <taxon>Campylobacterales</taxon>
        <taxon>Helicobacteraceae</taxon>
        <taxon>Helicobacter</taxon>
    </lineage>
</organism>
<dbReference type="GO" id="GO:0008168">
    <property type="term" value="F:methyltransferase activity"/>
    <property type="evidence" value="ECO:0007669"/>
    <property type="project" value="UniProtKB-KW"/>
</dbReference>
<protein>
    <submittedName>
        <fullName evidence="3">16S rRNA (Guanine(966)-N(2))-methyltransferase RsmD</fullName>
    </submittedName>
</protein>
<dbReference type="InterPro" id="IPR029063">
    <property type="entry name" value="SAM-dependent_MTases_sf"/>
</dbReference>
<dbReference type="GO" id="GO:0031167">
    <property type="term" value="P:rRNA methylation"/>
    <property type="evidence" value="ECO:0007669"/>
    <property type="project" value="InterPro"/>
</dbReference>
<dbReference type="PANTHER" id="PTHR43542:SF1">
    <property type="entry name" value="METHYLTRANSFERASE"/>
    <property type="match status" value="1"/>
</dbReference>
<evidence type="ECO:0000256" key="2">
    <source>
        <dbReference type="ARBA" id="ARBA00022679"/>
    </source>
</evidence>
<dbReference type="Pfam" id="PF03602">
    <property type="entry name" value="Cons_hypoth95"/>
    <property type="match status" value="1"/>
</dbReference>
<evidence type="ECO:0000313" key="3">
    <source>
        <dbReference type="EMBL" id="RDU73886.1"/>
    </source>
</evidence>
<dbReference type="PANTHER" id="PTHR43542">
    <property type="entry name" value="METHYLTRANSFERASE"/>
    <property type="match status" value="1"/>
</dbReference>
<dbReference type="AlphaFoldDB" id="A0A3D8J9V7"/>
<dbReference type="SUPFAM" id="SSF53335">
    <property type="entry name" value="S-adenosyl-L-methionine-dependent methyltransferases"/>
    <property type="match status" value="1"/>
</dbReference>
<dbReference type="NCBIfam" id="TIGR00095">
    <property type="entry name" value="16S rRNA (guanine(966)-N(2))-methyltransferase RsmD"/>
    <property type="match status" value="1"/>
</dbReference>
<proteinExistence type="predicted"/>
<keyword evidence="4" id="KW-1185">Reference proteome</keyword>